<dbReference type="PANTHER" id="PTHR38659">
    <property type="entry name" value="METAL-DEPENDENT PHOSPHOHYDROLASE"/>
    <property type="match status" value="1"/>
</dbReference>
<dbReference type="AlphaFoldDB" id="A0A1F7RUE2"/>
<evidence type="ECO:0000259" key="1">
    <source>
        <dbReference type="Pfam" id="PF01966"/>
    </source>
</evidence>
<protein>
    <submittedName>
        <fullName evidence="2">Phosphohydrolase</fullName>
    </submittedName>
</protein>
<dbReference type="Gene3D" id="1.10.3210.10">
    <property type="entry name" value="Hypothetical protein af1432"/>
    <property type="match status" value="1"/>
</dbReference>
<accession>A0A1F7RUE2</accession>
<dbReference type="SUPFAM" id="SSF109604">
    <property type="entry name" value="HD-domain/PDEase-like"/>
    <property type="match status" value="1"/>
</dbReference>
<sequence length="181" mass="20727">MNRDKALELMKSNVKNKNLRKHIFAVESVMKHLARRFKEDEEKWGLVGLLHDLDYEKTVNDPDNHAVKTVEMLKEYNLPEDMISAILAHNKKAPIQSNLEKAIYCADPVTGMIVACALIHPDKNLDPIDPEFVIRRMGEKRFAASVNREAIMSCESLNLSLEQFIRISLDAMLEIRNELGL</sequence>
<dbReference type="GO" id="GO:0016787">
    <property type="term" value="F:hydrolase activity"/>
    <property type="evidence" value="ECO:0007669"/>
    <property type="project" value="UniProtKB-KW"/>
</dbReference>
<dbReference type="InterPro" id="IPR006674">
    <property type="entry name" value="HD_domain"/>
</dbReference>
<dbReference type="NCBIfam" id="TIGR00277">
    <property type="entry name" value="HDIG"/>
    <property type="match status" value="1"/>
</dbReference>
<dbReference type="Proteomes" id="UP000179266">
    <property type="component" value="Unassembled WGS sequence"/>
</dbReference>
<dbReference type="InterPro" id="IPR003607">
    <property type="entry name" value="HD/PDEase_dom"/>
</dbReference>
<evidence type="ECO:0000313" key="3">
    <source>
        <dbReference type="Proteomes" id="UP000179266"/>
    </source>
</evidence>
<dbReference type="EMBL" id="MGDD01000220">
    <property type="protein sequence ID" value="OGL44517.1"/>
    <property type="molecule type" value="Genomic_DNA"/>
</dbReference>
<feature type="domain" description="HD" evidence="1">
    <location>
        <begin position="21"/>
        <end position="107"/>
    </location>
</feature>
<name>A0A1F7RUE2_9BACT</name>
<dbReference type="Pfam" id="PF01966">
    <property type="entry name" value="HD"/>
    <property type="match status" value="1"/>
</dbReference>
<gene>
    <name evidence="2" type="ORF">A2161_13500</name>
</gene>
<organism evidence="2 3">
    <name type="scientific">Candidatus Schekmanbacteria bacterium RBG_13_48_7</name>
    <dbReference type="NCBI Taxonomy" id="1817878"/>
    <lineage>
        <taxon>Bacteria</taxon>
        <taxon>Candidatus Schekmaniibacteriota</taxon>
    </lineage>
</organism>
<evidence type="ECO:0000313" key="2">
    <source>
        <dbReference type="EMBL" id="OGL44517.1"/>
    </source>
</evidence>
<reference evidence="2 3" key="1">
    <citation type="journal article" date="2016" name="Nat. Commun.">
        <title>Thousands of microbial genomes shed light on interconnected biogeochemical processes in an aquifer system.</title>
        <authorList>
            <person name="Anantharaman K."/>
            <person name="Brown C.T."/>
            <person name="Hug L.A."/>
            <person name="Sharon I."/>
            <person name="Castelle C.J."/>
            <person name="Probst A.J."/>
            <person name="Thomas B.C."/>
            <person name="Singh A."/>
            <person name="Wilkins M.J."/>
            <person name="Karaoz U."/>
            <person name="Brodie E.L."/>
            <person name="Williams K.H."/>
            <person name="Hubbard S.S."/>
            <person name="Banfield J.F."/>
        </authorList>
    </citation>
    <scope>NUCLEOTIDE SEQUENCE [LARGE SCALE GENOMIC DNA]</scope>
</reference>
<proteinExistence type="predicted"/>
<dbReference type="InterPro" id="IPR006675">
    <property type="entry name" value="HDIG_dom"/>
</dbReference>
<comment type="caution">
    <text evidence="2">The sequence shown here is derived from an EMBL/GenBank/DDBJ whole genome shotgun (WGS) entry which is preliminary data.</text>
</comment>
<dbReference type="CDD" id="cd00077">
    <property type="entry name" value="HDc"/>
    <property type="match status" value="1"/>
</dbReference>
<keyword evidence="2" id="KW-0378">Hydrolase</keyword>
<dbReference type="PANTHER" id="PTHR38659:SF1">
    <property type="entry name" value="METAL DEPENDENT PHOSPHOHYDROLASE"/>
    <property type="match status" value="1"/>
</dbReference>